<comment type="similarity">
    <text evidence="6">Belongs to the pentraxin family.</text>
</comment>
<dbReference type="SUPFAM" id="SSF49899">
    <property type="entry name" value="Concanavalin A-like lectins/glucanases"/>
    <property type="match status" value="1"/>
</dbReference>
<keyword evidence="6" id="KW-0732">Signal</keyword>
<evidence type="ECO:0000313" key="9">
    <source>
        <dbReference type="RefSeq" id="XP_013786787.1"/>
    </source>
</evidence>
<feature type="chain" id="PRO_5044957743" description="Pentraxin family member" evidence="6">
    <location>
        <begin position="25"/>
        <end position="242"/>
    </location>
</feature>
<evidence type="ECO:0000313" key="8">
    <source>
        <dbReference type="Proteomes" id="UP000694941"/>
    </source>
</evidence>
<dbReference type="RefSeq" id="XP_013786787.1">
    <property type="nucleotide sequence ID" value="XM_013931333.2"/>
</dbReference>
<proteinExistence type="inferred from homology"/>
<dbReference type="Pfam" id="PF00354">
    <property type="entry name" value="Pentaxin"/>
    <property type="match status" value="1"/>
</dbReference>
<reference evidence="9" key="1">
    <citation type="submission" date="2025-08" db="UniProtKB">
        <authorList>
            <consortium name="RefSeq"/>
        </authorList>
    </citation>
    <scope>IDENTIFICATION</scope>
    <source>
        <tissue evidence="9">Muscle</tissue>
    </source>
</reference>
<dbReference type="PRINTS" id="PR00895">
    <property type="entry name" value="PENTAXIN"/>
</dbReference>
<name>A0ABM1BQN1_LIMPO</name>
<gene>
    <name evidence="9" type="primary">LOC106470766</name>
</gene>
<dbReference type="Gene3D" id="2.60.120.200">
    <property type="match status" value="1"/>
</dbReference>
<evidence type="ECO:0000256" key="2">
    <source>
        <dbReference type="ARBA" id="ARBA00022837"/>
    </source>
</evidence>
<evidence type="ECO:0000256" key="6">
    <source>
        <dbReference type="RuleBase" id="RU362112"/>
    </source>
</evidence>
<keyword evidence="3" id="KW-1015">Disulfide bond</keyword>
<dbReference type="PANTHER" id="PTHR19277">
    <property type="entry name" value="PENTRAXIN"/>
    <property type="match status" value="1"/>
</dbReference>
<keyword evidence="4" id="KW-0325">Glycoprotein</keyword>
<dbReference type="Proteomes" id="UP000694941">
    <property type="component" value="Unplaced"/>
</dbReference>
<dbReference type="InterPro" id="IPR051360">
    <property type="entry name" value="Neuronal_Pentraxin_Related"/>
</dbReference>
<evidence type="ECO:0000256" key="1">
    <source>
        <dbReference type="ARBA" id="ARBA00022723"/>
    </source>
</evidence>
<keyword evidence="8" id="KW-1185">Reference proteome</keyword>
<dbReference type="PROSITE" id="PS51828">
    <property type="entry name" value="PTX_2"/>
    <property type="match status" value="1"/>
</dbReference>
<accession>A0ABM1BQN1</accession>
<evidence type="ECO:0000256" key="4">
    <source>
        <dbReference type="ARBA" id="ARBA00023180"/>
    </source>
</evidence>
<dbReference type="InterPro" id="IPR001759">
    <property type="entry name" value="PTX_dom"/>
</dbReference>
<comment type="caution">
    <text evidence="5">Lacks conserved residue(s) required for the propagation of feature annotation.</text>
</comment>
<dbReference type="PANTHER" id="PTHR19277:SF125">
    <property type="entry name" value="B6"/>
    <property type="match status" value="1"/>
</dbReference>
<dbReference type="GeneID" id="106470766"/>
<protein>
    <recommendedName>
        <fullName evidence="6">Pentraxin family member</fullName>
    </recommendedName>
</protein>
<dbReference type="SMART" id="SM00159">
    <property type="entry name" value="PTX"/>
    <property type="match status" value="1"/>
</dbReference>
<feature type="domain" description="Pentraxin (PTX)" evidence="7">
    <location>
        <begin position="30"/>
        <end position="241"/>
    </location>
</feature>
<comment type="subunit">
    <text evidence="6">Homopentamer. Pentaxin (or pentraxin) have a discoid arrangement of 5 non-covalently bound subunits.</text>
</comment>
<evidence type="ECO:0000256" key="3">
    <source>
        <dbReference type="ARBA" id="ARBA00023157"/>
    </source>
</evidence>
<keyword evidence="1 6" id="KW-0479">Metal-binding</keyword>
<organism evidence="8 9">
    <name type="scientific">Limulus polyphemus</name>
    <name type="common">Atlantic horseshoe crab</name>
    <dbReference type="NCBI Taxonomy" id="6850"/>
    <lineage>
        <taxon>Eukaryota</taxon>
        <taxon>Metazoa</taxon>
        <taxon>Ecdysozoa</taxon>
        <taxon>Arthropoda</taxon>
        <taxon>Chelicerata</taxon>
        <taxon>Merostomata</taxon>
        <taxon>Xiphosura</taxon>
        <taxon>Limulidae</taxon>
        <taxon>Limulus</taxon>
    </lineage>
</organism>
<dbReference type="InterPro" id="IPR013320">
    <property type="entry name" value="ConA-like_dom_sf"/>
</dbReference>
<feature type="signal peptide" evidence="6">
    <location>
        <begin position="1"/>
        <end position="24"/>
    </location>
</feature>
<comment type="subcellular location">
    <subcellularLocation>
        <location evidence="6">Secreted</location>
    </subcellularLocation>
</comment>
<evidence type="ECO:0000259" key="7">
    <source>
        <dbReference type="PROSITE" id="PS51828"/>
    </source>
</evidence>
<comment type="cofactor">
    <cofactor evidence="6">
        <name>Ca(2+)</name>
        <dbReference type="ChEBI" id="CHEBI:29108"/>
    </cofactor>
    <text evidence="6">Binds 2 calcium ions per subunit.</text>
</comment>
<evidence type="ECO:0000256" key="5">
    <source>
        <dbReference type="PROSITE-ProRule" id="PRU01172"/>
    </source>
</evidence>
<sequence>MQLSSLLTRGVAMVFTFSWLLARALEEGEITSKVKFPPSTPSSFPRLVMDGTLPNLREFTLCYWFKVHRLDRRLHIFSYAQDATDNEILTYVEAGNVMGFYIGGTPELKIECPSDIEVGKWHHVCYVWSSWEGGSSIMMNGYRCHGNSTGVNKGKTVQAGGTVVLGQDQDTVGGGFDASESMEGELSELNMWNSVLDSKQILHLSKCADVSERHLYGNIIQWEKTTFIFYDGVVVSPNEICA</sequence>
<keyword evidence="2 6" id="KW-0106">Calcium</keyword>